<gene>
    <name evidence="1" type="ORF">Xbud_00853</name>
</gene>
<dbReference type="AlphaFoldDB" id="A0A2D0J4L8"/>
<evidence type="ECO:0000313" key="2">
    <source>
        <dbReference type="Proteomes" id="UP000225833"/>
    </source>
</evidence>
<dbReference type="RefSeq" id="WP_280176100.1">
    <property type="nucleotide sequence ID" value="NZ_CAWNNJ010000086.1"/>
</dbReference>
<organism evidence="1 2">
    <name type="scientific">Xenorhabdus budapestensis</name>
    <dbReference type="NCBI Taxonomy" id="290110"/>
    <lineage>
        <taxon>Bacteria</taxon>
        <taxon>Pseudomonadati</taxon>
        <taxon>Pseudomonadota</taxon>
        <taxon>Gammaproteobacteria</taxon>
        <taxon>Enterobacterales</taxon>
        <taxon>Morganellaceae</taxon>
        <taxon>Xenorhabdus</taxon>
    </lineage>
</organism>
<proteinExistence type="predicted"/>
<dbReference type="EMBL" id="NIBS01000002">
    <property type="protein sequence ID" value="PHM29394.1"/>
    <property type="molecule type" value="Genomic_DNA"/>
</dbReference>
<sequence length="43" mass="4805">MNKIIAISGKTSLSKQLSTLLNAAMLSWDDFDPISKYPDDYVL</sequence>
<protein>
    <submittedName>
        <fullName evidence="1">Uncharacterized protein</fullName>
    </submittedName>
</protein>
<comment type="caution">
    <text evidence="1">The sequence shown here is derived from an EMBL/GenBank/DDBJ whole genome shotgun (WGS) entry which is preliminary data.</text>
</comment>
<accession>A0A2D0J4L8</accession>
<reference evidence="1 2" key="1">
    <citation type="journal article" date="2017" name="Nat. Microbiol.">
        <title>Natural product diversity associated with the nematode symbionts Photorhabdus and Xenorhabdus.</title>
        <authorList>
            <person name="Tobias N.J."/>
            <person name="Wolff H."/>
            <person name="Djahanschiri B."/>
            <person name="Grundmann F."/>
            <person name="Kronenwerth M."/>
            <person name="Shi Y.M."/>
            <person name="Simonyi S."/>
            <person name="Grun P."/>
            <person name="Shapiro-Ilan D."/>
            <person name="Pidot S.J."/>
            <person name="Stinear T.P."/>
            <person name="Ebersberger I."/>
            <person name="Bode H.B."/>
        </authorList>
    </citation>
    <scope>NUCLEOTIDE SEQUENCE [LARGE SCALE GENOMIC DNA]</scope>
    <source>
        <strain evidence="1 2">DSM 16342</strain>
    </source>
</reference>
<name>A0A2D0J4L8_XENBU</name>
<evidence type="ECO:0000313" key="1">
    <source>
        <dbReference type="EMBL" id="PHM29394.1"/>
    </source>
</evidence>
<dbReference type="Proteomes" id="UP000225833">
    <property type="component" value="Unassembled WGS sequence"/>
</dbReference>